<name>A0A1Z3ND05_BDEBC</name>
<protein>
    <submittedName>
        <fullName evidence="2">Uncharacterized protein</fullName>
    </submittedName>
</protein>
<proteinExistence type="predicted"/>
<organism evidence="2 3">
    <name type="scientific">Bdellovibrio bacteriovorus</name>
    <dbReference type="NCBI Taxonomy" id="959"/>
    <lineage>
        <taxon>Bacteria</taxon>
        <taxon>Pseudomonadati</taxon>
        <taxon>Bdellovibrionota</taxon>
        <taxon>Bdellovibrionia</taxon>
        <taxon>Bdellovibrionales</taxon>
        <taxon>Pseudobdellovibrionaceae</taxon>
        <taxon>Bdellovibrio</taxon>
    </lineage>
</organism>
<evidence type="ECO:0000313" key="2">
    <source>
        <dbReference type="EMBL" id="ASD65342.1"/>
    </source>
</evidence>
<evidence type="ECO:0000313" key="3">
    <source>
        <dbReference type="Proteomes" id="UP000197003"/>
    </source>
</evidence>
<feature type="region of interest" description="Disordered" evidence="1">
    <location>
        <begin position="1"/>
        <end position="24"/>
    </location>
</feature>
<evidence type="ECO:0000256" key="1">
    <source>
        <dbReference type="SAM" id="MobiDB-lite"/>
    </source>
</evidence>
<dbReference type="EMBL" id="CP020946">
    <property type="protein sequence ID" value="ASD65342.1"/>
    <property type="molecule type" value="Genomic_DNA"/>
</dbReference>
<dbReference type="Proteomes" id="UP000197003">
    <property type="component" value="Chromosome"/>
</dbReference>
<accession>A0A1Z3ND05</accession>
<dbReference type="AlphaFoldDB" id="A0A1Z3ND05"/>
<reference evidence="2 3" key="1">
    <citation type="submission" date="2017-04" db="EMBL/GenBank/DDBJ databases">
        <title>Whole genome sequence of Bdellovibrio bacteriovorus strain SSB218315.</title>
        <authorList>
            <person name="Oyedara O."/>
            <person name="Rodriguez-Perez M.A."/>
        </authorList>
    </citation>
    <scope>NUCLEOTIDE SEQUENCE [LARGE SCALE GENOMIC DNA]</scope>
    <source>
        <strain evidence="2 3">SSB218315</strain>
    </source>
</reference>
<gene>
    <name evidence="2" type="ORF">B9G79_18100</name>
</gene>
<sequence length="143" mass="15249">MQRHLQDLGNHARRRPGTCKTGAKAPGVAKAGFIAAPNCVAGFANKIDAGPLEHRSPCNAGDSGNTQAIDALHHAGIRRKHFPPGRARFKGYVAGTLCLNDLLHGLHCSAADKQFARPVYALATFYRYIAFDQCAGEKQGAIA</sequence>